<dbReference type="InterPro" id="IPR018194">
    <property type="entry name" value="Ni-dep_hyd_lsu_Ni_BS"/>
</dbReference>
<keyword evidence="8" id="KW-0460">Magnesium</keyword>
<evidence type="ECO:0000313" key="10">
    <source>
        <dbReference type="Proteomes" id="UP000192738"/>
    </source>
</evidence>
<comment type="cofactor">
    <cofactor evidence="1 8">
        <name>Ni(2+)</name>
        <dbReference type="ChEBI" id="CHEBI:49786"/>
    </cofactor>
</comment>
<dbReference type="PROSITE" id="PS00507">
    <property type="entry name" value="NI_HGENASE_L_1"/>
    <property type="match status" value="1"/>
</dbReference>
<dbReference type="STRING" id="112901.SAMN04488500_1267"/>
<dbReference type="InterPro" id="IPR050867">
    <property type="entry name" value="NiFe/NiFeSe_hydrgnase_LSU"/>
</dbReference>
<feature type="binding site" evidence="8">
    <location>
        <position position="454"/>
    </location>
    <ligand>
        <name>Mg(2+)</name>
        <dbReference type="ChEBI" id="CHEBI:18420"/>
    </ligand>
</feature>
<dbReference type="PANTHER" id="PTHR42958:SF2">
    <property type="entry name" value="UPTAKE HYDROGENASE LARGE SUBUNIT"/>
    <property type="match status" value="1"/>
</dbReference>
<comment type="subcellular location">
    <subcellularLocation>
        <location evidence="2">Cell envelope</location>
    </subcellularLocation>
</comment>
<evidence type="ECO:0000313" key="9">
    <source>
        <dbReference type="EMBL" id="SMD10448.1"/>
    </source>
</evidence>
<feature type="binding site" evidence="8">
    <location>
        <position position="448"/>
    </location>
    <ligand>
        <name>Ni(2+)</name>
        <dbReference type="ChEBI" id="CHEBI:49786"/>
    </ligand>
</feature>
<evidence type="ECO:0000256" key="6">
    <source>
        <dbReference type="ARBA" id="ARBA00022723"/>
    </source>
</evidence>
<feature type="binding site" evidence="8">
    <location>
        <position position="63"/>
    </location>
    <ligand>
        <name>Fe cation</name>
        <dbReference type="ChEBI" id="CHEBI:24875"/>
    </ligand>
</feature>
<dbReference type="InterPro" id="IPR029014">
    <property type="entry name" value="NiFe-Hase_large"/>
</dbReference>
<dbReference type="Proteomes" id="UP000192738">
    <property type="component" value="Unassembled WGS sequence"/>
</dbReference>
<keyword evidence="6 8" id="KW-0479">Metal-binding</keyword>
<evidence type="ECO:0000256" key="3">
    <source>
        <dbReference type="ARBA" id="ARBA00009292"/>
    </source>
</evidence>
<evidence type="ECO:0000256" key="8">
    <source>
        <dbReference type="PIRSR" id="PIRSR601501-1"/>
    </source>
</evidence>
<feature type="binding site" evidence="8">
    <location>
        <position position="63"/>
    </location>
    <ligand>
        <name>Ni(2+)</name>
        <dbReference type="ChEBI" id="CHEBI:49786"/>
    </ligand>
</feature>
<dbReference type="Gene3D" id="1.10.645.10">
    <property type="entry name" value="Cytochrome-c3 Hydrogenase, chain B"/>
    <property type="match status" value="1"/>
</dbReference>
<name>A0A1W2EMS2_9FIRM</name>
<comment type="subunit">
    <text evidence="4">Heterodimer of a large and a small subunit.</text>
</comment>
<dbReference type="GO" id="GO:0030313">
    <property type="term" value="C:cell envelope"/>
    <property type="evidence" value="ECO:0007669"/>
    <property type="project" value="UniProtKB-SubCell"/>
</dbReference>
<dbReference type="Pfam" id="PF00374">
    <property type="entry name" value="NiFeSe_Hases"/>
    <property type="match status" value="3"/>
</dbReference>
<evidence type="ECO:0000256" key="1">
    <source>
        <dbReference type="ARBA" id="ARBA00001967"/>
    </source>
</evidence>
<dbReference type="AlphaFoldDB" id="A0A1W2EMS2"/>
<keyword evidence="10" id="KW-1185">Reference proteome</keyword>
<evidence type="ECO:0000256" key="7">
    <source>
        <dbReference type="ARBA" id="ARBA00023002"/>
    </source>
</evidence>
<dbReference type="OrthoDB" id="9761717at2"/>
<feature type="binding site" evidence="8">
    <location>
        <position position="400"/>
    </location>
    <ligand>
        <name>Mg(2+)</name>
        <dbReference type="ChEBI" id="CHEBI:18420"/>
    </ligand>
</feature>
<dbReference type="EMBL" id="FWXI01000026">
    <property type="protein sequence ID" value="SMD10448.1"/>
    <property type="molecule type" value="Genomic_DNA"/>
</dbReference>
<evidence type="ECO:0000256" key="4">
    <source>
        <dbReference type="ARBA" id="ARBA00011771"/>
    </source>
</evidence>
<proteinExistence type="inferred from homology"/>
<dbReference type="PANTHER" id="PTHR42958">
    <property type="entry name" value="HYDROGENASE-2 LARGE CHAIN"/>
    <property type="match status" value="1"/>
</dbReference>
<feature type="binding site" evidence="8">
    <location>
        <position position="41"/>
    </location>
    <ligand>
        <name>Mg(2+)</name>
        <dbReference type="ChEBI" id="CHEBI:18420"/>
    </ligand>
</feature>
<comment type="similarity">
    <text evidence="3">Belongs to the [NiFe]/[NiFeSe] hydrogenase large subunit family.</text>
</comment>
<keyword evidence="5 8" id="KW-0533">Nickel</keyword>
<keyword evidence="8" id="KW-0408">Iron</keyword>
<dbReference type="GO" id="GO:0008901">
    <property type="term" value="F:ferredoxin hydrogenase activity"/>
    <property type="evidence" value="ECO:0007669"/>
    <property type="project" value="InterPro"/>
</dbReference>
<feature type="binding site" evidence="8">
    <location>
        <position position="60"/>
    </location>
    <ligand>
        <name>Ni(2+)</name>
        <dbReference type="ChEBI" id="CHEBI:49786"/>
    </ligand>
</feature>
<protein>
    <submittedName>
        <fullName evidence="9">Hydrogenase large subunit</fullName>
    </submittedName>
</protein>
<sequence>MAVQTIFPVTRIHEPLRADVEVQNGKITDAWLGAHLFRGMENMLQNRDPRDAALFTQRICGICSSAHAIAASMAQQQAFKVQPTPAGQHITNLIFAADIIQNNLRHFYVLVLYDYVKGPDMPPYVPRPQGDYRLPPKVNAELLQHAKEAALQSVRAHEAMAVFGAKAPHQQTILATGVTEQASVERIMAYSSILQELTEWIENFYINDVMTIAEYYKDYYSIGAGYGNFFSVGMFPAPLTGERAFKAGLVVNQGQPGPLDVNHFGEEIRYSWYKDDAARRSPVEGRTEPNRDKTEAYSWVKAPRYQEMPVECGPLARGFVNGDYRRGVSVMDRLIARAKETLKICKLAQGFLHEIVPNSPSYQPFTPPDTGSGVGLTDAMRGVLGHWMEYKHNKVTHYQLVTPTTWNFSPRDSRGIRGPVEQALIGTPVADGGGLIEAGRVIRSFDPCFTCAVHMLER</sequence>
<dbReference type="RefSeq" id="WP_084577983.1">
    <property type="nucleotide sequence ID" value="NZ_CP155572.1"/>
</dbReference>
<evidence type="ECO:0000256" key="5">
    <source>
        <dbReference type="ARBA" id="ARBA00022596"/>
    </source>
</evidence>
<evidence type="ECO:0000256" key="2">
    <source>
        <dbReference type="ARBA" id="ARBA00004196"/>
    </source>
</evidence>
<keyword evidence="7" id="KW-0560">Oxidoreductase</keyword>
<organism evidence="9 10">
    <name type="scientific">Sporomusa malonica</name>
    <dbReference type="NCBI Taxonomy" id="112901"/>
    <lineage>
        <taxon>Bacteria</taxon>
        <taxon>Bacillati</taxon>
        <taxon>Bacillota</taxon>
        <taxon>Negativicutes</taxon>
        <taxon>Selenomonadales</taxon>
        <taxon>Sporomusaceae</taxon>
        <taxon>Sporomusa</taxon>
    </lineage>
</organism>
<comment type="cofactor">
    <cofactor evidence="8">
        <name>Fe cation</name>
        <dbReference type="ChEBI" id="CHEBI:24875"/>
    </cofactor>
</comment>
<reference evidence="9 10" key="1">
    <citation type="submission" date="2017-04" db="EMBL/GenBank/DDBJ databases">
        <authorList>
            <person name="Afonso C.L."/>
            <person name="Miller P.J."/>
            <person name="Scott M.A."/>
            <person name="Spackman E."/>
            <person name="Goraichik I."/>
            <person name="Dimitrov K.M."/>
            <person name="Suarez D.L."/>
            <person name="Swayne D.E."/>
        </authorList>
    </citation>
    <scope>NUCLEOTIDE SEQUENCE [LARGE SCALE GENOMIC DNA]</scope>
    <source>
        <strain evidence="9 10">DSM 5090</strain>
    </source>
</reference>
<dbReference type="GO" id="GO:0016151">
    <property type="term" value="F:nickel cation binding"/>
    <property type="evidence" value="ECO:0007669"/>
    <property type="project" value="InterPro"/>
</dbReference>
<dbReference type="InterPro" id="IPR001501">
    <property type="entry name" value="Ni-dep_hyd_lsu"/>
</dbReference>
<feature type="binding site" evidence="8">
    <location>
        <position position="451"/>
    </location>
    <ligand>
        <name>Fe cation</name>
        <dbReference type="ChEBI" id="CHEBI:24875"/>
    </ligand>
</feature>
<gene>
    <name evidence="9" type="ORF">SAMN04488500_1267</name>
</gene>
<dbReference type="SUPFAM" id="SSF56762">
    <property type="entry name" value="HydB/Nqo4-like"/>
    <property type="match status" value="1"/>
</dbReference>
<accession>A0A1W2EMS2</accession>